<evidence type="ECO:0000313" key="1">
    <source>
        <dbReference type="EMBL" id="AXN39494.1"/>
    </source>
</evidence>
<dbReference type="InterPro" id="IPR047670">
    <property type="entry name" value="YfjT-like"/>
</dbReference>
<keyword evidence="4" id="KW-1185">Reference proteome</keyword>
<dbReference type="EMBL" id="NUEQ01000033">
    <property type="protein sequence ID" value="PEJ30718.1"/>
    <property type="molecule type" value="Genomic_DNA"/>
</dbReference>
<dbReference type="AlphaFoldDB" id="A0AAX0S056"/>
<dbReference type="RefSeq" id="WP_053344373.1">
    <property type="nucleotide sequence ID" value="NZ_CP030926.1"/>
</dbReference>
<gene>
    <name evidence="2" type="ORF">CN689_18510</name>
    <name evidence="1" type="ORF">DTO10_14660</name>
</gene>
<evidence type="ECO:0000313" key="2">
    <source>
        <dbReference type="EMBL" id="PEJ30718.1"/>
    </source>
</evidence>
<dbReference type="Proteomes" id="UP000260457">
    <property type="component" value="Chromosome"/>
</dbReference>
<reference evidence="1 4" key="2">
    <citation type="submission" date="2018-07" db="EMBL/GenBank/DDBJ databases">
        <title>The molecular basis for the intramolecular migration of carboxyl group in the catabolism of para-hydroxybenzoate via gentisate.</title>
        <authorList>
            <person name="Zhao H."/>
            <person name="Xu Y."/>
            <person name="Lin S."/>
            <person name="Spain J.C."/>
            <person name="Zhou N.-Y."/>
        </authorList>
    </citation>
    <scope>NUCLEOTIDE SEQUENCE [LARGE SCALE GENOMIC DNA]</scope>
    <source>
        <strain evidence="1 4">PHB-7a</strain>
    </source>
</reference>
<dbReference type="Proteomes" id="UP000220106">
    <property type="component" value="Unassembled WGS sequence"/>
</dbReference>
<dbReference type="NCBIfam" id="NF040878">
    <property type="entry name" value="SE1561_fam"/>
    <property type="match status" value="1"/>
</dbReference>
<dbReference type="KEGG" id="pbut:DTO10_14660"/>
<sequence>MGKTITGKNEQLTYLKERLTMFMEVLDHIEPENTELEDIDRLIGMLDDLEVKVEQFKTRKEG</sequence>
<protein>
    <submittedName>
        <fullName evidence="2">Uncharacterized protein</fullName>
    </submittedName>
</protein>
<name>A0AAX0S056_9BACI</name>
<evidence type="ECO:0000313" key="3">
    <source>
        <dbReference type="Proteomes" id="UP000220106"/>
    </source>
</evidence>
<dbReference type="GeneID" id="97408045"/>
<reference evidence="2 3" key="1">
    <citation type="submission" date="2017-09" db="EMBL/GenBank/DDBJ databases">
        <title>Large-scale bioinformatics analysis of Bacillus genomes uncovers conserved roles of natural products in bacterial physiology.</title>
        <authorList>
            <consortium name="Agbiome Team Llc"/>
            <person name="Bleich R.M."/>
            <person name="Kirk G.J."/>
            <person name="Santa Maria K.C."/>
            <person name="Allen S.E."/>
            <person name="Farag S."/>
            <person name="Shank E.A."/>
            <person name="Bowers A."/>
        </authorList>
    </citation>
    <scope>NUCLEOTIDE SEQUENCE [LARGE SCALE GENOMIC DNA]</scope>
    <source>
        <strain evidence="2 3">AFS003229</strain>
    </source>
</reference>
<dbReference type="EMBL" id="CP030926">
    <property type="protein sequence ID" value="AXN39494.1"/>
    <property type="molecule type" value="Genomic_DNA"/>
</dbReference>
<proteinExistence type="predicted"/>
<evidence type="ECO:0000313" key="4">
    <source>
        <dbReference type="Proteomes" id="UP000260457"/>
    </source>
</evidence>
<accession>A0AAX0S056</accession>
<organism evidence="2 3">
    <name type="scientific">Peribacillus butanolivorans</name>
    <dbReference type="NCBI Taxonomy" id="421767"/>
    <lineage>
        <taxon>Bacteria</taxon>
        <taxon>Bacillati</taxon>
        <taxon>Bacillota</taxon>
        <taxon>Bacilli</taxon>
        <taxon>Bacillales</taxon>
        <taxon>Bacillaceae</taxon>
        <taxon>Peribacillus</taxon>
    </lineage>
</organism>